<feature type="domain" description="Glycoside hydrolase family 29 N-terminal" evidence="8">
    <location>
        <begin position="5"/>
        <end position="311"/>
    </location>
</feature>
<organism evidence="9 10">
    <name type="scientific">Cohnella rhizosphaerae</name>
    <dbReference type="NCBI Taxonomy" id="1457232"/>
    <lineage>
        <taxon>Bacteria</taxon>
        <taxon>Bacillati</taxon>
        <taxon>Bacillota</taxon>
        <taxon>Bacilli</taxon>
        <taxon>Bacillales</taxon>
        <taxon>Paenibacillaceae</taxon>
        <taxon>Cohnella</taxon>
    </lineage>
</organism>
<dbReference type="GO" id="GO:0005764">
    <property type="term" value="C:lysosome"/>
    <property type="evidence" value="ECO:0007669"/>
    <property type="project" value="TreeGrafter"/>
</dbReference>
<dbReference type="Proteomes" id="UP001153404">
    <property type="component" value="Unassembled WGS sequence"/>
</dbReference>
<dbReference type="GO" id="GO:0006004">
    <property type="term" value="P:fucose metabolic process"/>
    <property type="evidence" value="ECO:0007669"/>
    <property type="project" value="InterPro"/>
</dbReference>
<evidence type="ECO:0000256" key="6">
    <source>
        <dbReference type="ARBA" id="ARBA00023295"/>
    </source>
</evidence>
<keyword evidence="6" id="KW-0326">Glycosidase</keyword>
<reference evidence="9" key="1">
    <citation type="submission" date="2022-10" db="EMBL/GenBank/DDBJ databases">
        <title>Comparative genomic analysis of Cohnella hashimotonis sp. nov., isolated from the International Space Station.</title>
        <authorList>
            <person name="Simpson A."/>
            <person name="Venkateswaran K."/>
        </authorList>
    </citation>
    <scope>NUCLEOTIDE SEQUENCE</scope>
    <source>
        <strain evidence="9">DSM 28161</strain>
    </source>
</reference>
<dbReference type="EMBL" id="JAPDIA010000008">
    <property type="protein sequence ID" value="MDG0812328.1"/>
    <property type="molecule type" value="Genomic_DNA"/>
</dbReference>
<sequence length="463" mass="52359">MRASHPEAQWFDEARFGLFIHWGPYSLREIEASWPLLDKSDKAIGVEAYEALADEFNPARYDPKAWARAAKEAGAKYVVLTAKHHDGFCLFDTKTTDYNAARRGPKRDLIGPYVEAMRDEGLKVGLYFTTIDWHDPDFATIPIASWLASPKPNVYDPLRWWSFHQRFVEQLRELLTGYGRIDLIWFDVPGFGADRWRSHEVKRMMLNLQPHLVVNDRLPDAGDYETPEQFVPLHPPDEWWETCLTMNDQWAYHSDPDTYKPPVALLDTLLEVATKGGNLLLNVGPRPDGTWPEPALARLEAIGAWLRHSGESVYGTQRTPAHFPPAFYGPTTVKSKTVYLHVRDIPRFPLELREMGGRVRNVRLVRTGGAAQLPDGSRQRLLGRRRRSSQHPAPLDRPAGGVAGRMEHGRGGRIRGASGLARETRLNRLKGRFPQAVYAFLTTPASSRTSDSSGVMNSVFCPS</sequence>
<evidence type="ECO:0000256" key="7">
    <source>
        <dbReference type="SAM" id="MobiDB-lite"/>
    </source>
</evidence>
<dbReference type="SUPFAM" id="SSF51445">
    <property type="entry name" value="(Trans)glycosidases"/>
    <property type="match status" value="1"/>
</dbReference>
<keyword evidence="10" id="KW-1185">Reference proteome</keyword>
<dbReference type="EC" id="3.2.1.51" evidence="3"/>
<dbReference type="PANTHER" id="PTHR10030">
    <property type="entry name" value="ALPHA-L-FUCOSIDASE"/>
    <property type="match status" value="1"/>
</dbReference>
<gene>
    <name evidence="9" type="ORF">OMP40_25480</name>
</gene>
<evidence type="ECO:0000313" key="9">
    <source>
        <dbReference type="EMBL" id="MDG0812328.1"/>
    </source>
</evidence>
<comment type="similarity">
    <text evidence="2">Belongs to the glycosyl hydrolase 29 family.</text>
</comment>
<accession>A0A9X4KWZ1</accession>
<evidence type="ECO:0000256" key="3">
    <source>
        <dbReference type="ARBA" id="ARBA00012662"/>
    </source>
</evidence>
<dbReference type="SMART" id="SM00812">
    <property type="entry name" value="Alpha_L_fucos"/>
    <property type="match status" value="1"/>
</dbReference>
<dbReference type="InterPro" id="IPR016286">
    <property type="entry name" value="FUC_metazoa-typ"/>
</dbReference>
<evidence type="ECO:0000256" key="2">
    <source>
        <dbReference type="ARBA" id="ARBA00007951"/>
    </source>
</evidence>
<keyword evidence="5" id="KW-0378">Hydrolase</keyword>
<dbReference type="GO" id="GO:0016139">
    <property type="term" value="P:glycoside catabolic process"/>
    <property type="evidence" value="ECO:0007669"/>
    <property type="project" value="TreeGrafter"/>
</dbReference>
<evidence type="ECO:0000256" key="1">
    <source>
        <dbReference type="ARBA" id="ARBA00004071"/>
    </source>
</evidence>
<dbReference type="InterPro" id="IPR017853">
    <property type="entry name" value="GH"/>
</dbReference>
<dbReference type="InterPro" id="IPR057739">
    <property type="entry name" value="Glyco_hydro_29_N"/>
</dbReference>
<proteinExistence type="inferred from homology"/>
<dbReference type="AlphaFoldDB" id="A0A9X4KWZ1"/>
<comment type="caution">
    <text evidence="9">The sequence shown here is derived from an EMBL/GenBank/DDBJ whole genome shotgun (WGS) entry which is preliminary data.</text>
</comment>
<dbReference type="Pfam" id="PF01120">
    <property type="entry name" value="Alpha_L_fucos"/>
    <property type="match status" value="1"/>
</dbReference>
<protein>
    <recommendedName>
        <fullName evidence="3">alpha-L-fucosidase</fullName>
        <ecNumber evidence="3">3.2.1.51</ecNumber>
    </recommendedName>
</protein>
<evidence type="ECO:0000313" key="10">
    <source>
        <dbReference type="Proteomes" id="UP001153404"/>
    </source>
</evidence>
<evidence type="ECO:0000256" key="5">
    <source>
        <dbReference type="ARBA" id="ARBA00022801"/>
    </source>
</evidence>
<name>A0A9X4KWZ1_9BACL</name>
<dbReference type="RefSeq" id="WP_277535570.1">
    <property type="nucleotide sequence ID" value="NZ_JAPDIA010000008.1"/>
</dbReference>
<evidence type="ECO:0000259" key="8">
    <source>
        <dbReference type="Pfam" id="PF01120"/>
    </source>
</evidence>
<dbReference type="Gene3D" id="3.20.20.80">
    <property type="entry name" value="Glycosidases"/>
    <property type="match status" value="1"/>
</dbReference>
<dbReference type="InterPro" id="IPR000933">
    <property type="entry name" value="Glyco_hydro_29"/>
</dbReference>
<dbReference type="PANTHER" id="PTHR10030:SF37">
    <property type="entry name" value="ALPHA-L-FUCOSIDASE-RELATED"/>
    <property type="match status" value="1"/>
</dbReference>
<comment type="function">
    <text evidence="1">Alpha-L-fucosidase is responsible for hydrolyzing the alpha-1,6-linked fucose joined to the reducing-end N-acetylglucosamine of the carbohydrate moieties of glycoproteins.</text>
</comment>
<dbReference type="GO" id="GO:0004560">
    <property type="term" value="F:alpha-L-fucosidase activity"/>
    <property type="evidence" value="ECO:0007669"/>
    <property type="project" value="InterPro"/>
</dbReference>
<evidence type="ECO:0000256" key="4">
    <source>
        <dbReference type="ARBA" id="ARBA00022729"/>
    </source>
</evidence>
<keyword evidence="4" id="KW-0732">Signal</keyword>
<feature type="region of interest" description="Disordered" evidence="7">
    <location>
        <begin position="370"/>
        <end position="420"/>
    </location>
</feature>
<dbReference type="PRINTS" id="PR00741">
    <property type="entry name" value="GLHYDRLASE29"/>
</dbReference>